<dbReference type="Gene3D" id="1.10.520.10">
    <property type="match status" value="1"/>
</dbReference>
<keyword evidence="2" id="KW-0349">Heme</keyword>
<feature type="domain" description="Plant heme peroxidase family profile" evidence="8">
    <location>
        <begin position="71"/>
        <end position="293"/>
    </location>
</feature>
<dbReference type="PANTHER" id="PTHR31356:SF53">
    <property type="entry name" value="HEME PEROXIDASE"/>
    <property type="match status" value="1"/>
</dbReference>
<name>A0A067T3E4_GALM3</name>
<evidence type="ECO:0000256" key="1">
    <source>
        <dbReference type="ARBA" id="ARBA00022559"/>
    </source>
</evidence>
<dbReference type="HOGENOM" id="CLU_004824_4_0_1"/>
<evidence type="ECO:0000313" key="10">
    <source>
        <dbReference type="Proteomes" id="UP000027222"/>
    </source>
</evidence>
<evidence type="ECO:0000256" key="6">
    <source>
        <dbReference type="RuleBase" id="RU004241"/>
    </source>
</evidence>
<dbReference type="Pfam" id="PF00141">
    <property type="entry name" value="peroxidase"/>
    <property type="match status" value="1"/>
</dbReference>
<dbReference type="PRINTS" id="PR00458">
    <property type="entry name" value="PEROXIDASE"/>
</dbReference>
<dbReference type="SUPFAM" id="SSF48113">
    <property type="entry name" value="Heme-dependent peroxidases"/>
    <property type="match status" value="1"/>
</dbReference>
<evidence type="ECO:0000256" key="5">
    <source>
        <dbReference type="ARBA" id="ARBA00023004"/>
    </source>
</evidence>
<dbReference type="AlphaFoldDB" id="A0A067T3E4"/>
<keyword evidence="10" id="KW-1185">Reference proteome</keyword>
<keyword evidence="3" id="KW-0479">Metal-binding</keyword>
<keyword evidence="1 7" id="KW-0575">Peroxidase</keyword>
<evidence type="ECO:0000256" key="3">
    <source>
        <dbReference type="ARBA" id="ARBA00022723"/>
    </source>
</evidence>
<gene>
    <name evidence="9" type="ORF">GALMADRAFT_65948</name>
</gene>
<dbReference type="GO" id="GO:0020037">
    <property type="term" value="F:heme binding"/>
    <property type="evidence" value="ECO:0007669"/>
    <property type="project" value="UniProtKB-UniRule"/>
</dbReference>
<dbReference type="InterPro" id="IPR002016">
    <property type="entry name" value="Haem_peroxidase"/>
</dbReference>
<dbReference type="GO" id="GO:0034599">
    <property type="term" value="P:cellular response to oxidative stress"/>
    <property type="evidence" value="ECO:0007669"/>
    <property type="project" value="InterPro"/>
</dbReference>
<dbReference type="InterPro" id="IPR010255">
    <property type="entry name" value="Haem_peroxidase_sf"/>
</dbReference>
<evidence type="ECO:0000259" key="8">
    <source>
        <dbReference type="PROSITE" id="PS50873"/>
    </source>
</evidence>
<keyword evidence="4 7" id="KW-0560">Oxidoreductase</keyword>
<evidence type="ECO:0000313" key="9">
    <source>
        <dbReference type="EMBL" id="KDR77715.1"/>
    </source>
</evidence>
<dbReference type="STRING" id="685588.A0A067T3E4"/>
<evidence type="ECO:0000256" key="2">
    <source>
        <dbReference type="ARBA" id="ARBA00022617"/>
    </source>
</evidence>
<dbReference type="PROSITE" id="PS50873">
    <property type="entry name" value="PEROXIDASE_4"/>
    <property type="match status" value="1"/>
</dbReference>
<dbReference type="Proteomes" id="UP000027222">
    <property type="component" value="Unassembled WGS sequence"/>
</dbReference>
<organism evidence="9 10">
    <name type="scientific">Galerina marginata (strain CBS 339.88)</name>
    <dbReference type="NCBI Taxonomy" id="685588"/>
    <lineage>
        <taxon>Eukaryota</taxon>
        <taxon>Fungi</taxon>
        <taxon>Dikarya</taxon>
        <taxon>Basidiomycota</taxon>
        <taxon>Agaricomycotina</taxon>
        <taxon>Agaricomycetes</taxon>
        <taxon>Agaricomycetidae</taxon>
        <taxon>Agaricales</taxon>
        <taxon>Agaricineae</taxon>
        <taxon>Strophariaceae</taxon>
        <taxon>Galerina</taxon>
    </lineage>
</organism>
<keyword evidence="7" id="KW-0732">Signal</keyword>
<dbReference type="InterPro" id="IPR044831">
    <property type="entry name" value="Ccp1-like"/>
</dbReference>
<accession>A0A067T3E4</accession>
<sequence>MPATTFLSYILWIFSIPVISFVSAEYTWPSAQHDALEQFLYEGTHVTDDNVAGLAGFCLHRALPGGFQPSTFAAEWVRLAYHDMATHNATDGTGGLDASIFYELDRPENIGAGNVNSIGDFKGHSSKLVSRSDIIAMGVIWGVAACGGPPIPFRYGRKDALRAGRSGVPEPQQDLASHIESFRLQGFTQKEMIALVACGHTLGGVRSVDFQDIVPDPSNSSIATFDTTSSFDHLIATQYLNSSTKNPLIRVPSGNMTFASDLRIFSSDRNATMKGLNSETSFFQTCSTLLAKMIDTIPSNVHLSDVVTLLPVKVSNAQITAIDSQLVFMADLRVTFPIDINPMAVSKVRMLWCDSRGQFKNCNRVTNVASLPFLDAADTSPLTDSFNIQFALYRFKVQISAARSVSKFWFEIDGVVHNNGGKGYPIGQDEIIFVPSLGSVDQKFPQPDPANPSEFLPTSYNLVFGVSDTLSIANTFSKSS</sequence>
<dbReference type="GO" id="GO:0042744">
    <property type="term" value="P:hydrogen peroxide catabolic process"/>
    <property type="evidence" value="ECO:0007669"/>
    <property type="project" value="TreeGrafter"/>
</dbReference>
<dbReference type="GO" id="GO:0004601">
    <property type="term" value="F:peroxidase activity"/>
    <property type="evidence" value="ECO:0007669"/>
    <property type="project" value="UniProtKB-KW"/>
</dbReference>
<dbReference type="GO" id="GO:0046872">
    <property type="term" value="F:metal ion binding"/>
    <property type="evidence" value="ECO:0007669"/>
    <property type="project" value="UniProtKB-UniRule"/>
</dbReference>
<dbReference type="OrthoDB" id="2144714at2759"/>
<dbReference type="Gene3D" id="1.10.420.10">
    <property type="entry name" value="Peroxidase, domain 2"/>
    <property type="match status" value="1"/>
</dbReference>
<evidence type="ECO:0000256" key="4">
    <source>
        <dbReference type="ARBA" id="ARBA00023002"/>
    </source>
</evidence>
<proteinExistence type="inferred from homology"/>
<evidence type="ECO:0000256" key="7">
    <source>
        <dbReference type="RuleBase" id="RU363051"/>
    </source>
</evidence>
<dbReference type="PANTHER" id="PTHR31356">
    <property type="entry name" value="THYLAKOID LUMENAL 29 KDA PROTEIN, CHLOROPLASTIC-RELATED"/>
    <property type="match status" value="1"/>
</dbReference>
<dbReference type="EC" id="1.11.1.-" evidence="7"/>
<dbReference type="GO" id="GO:0000302">
    <property type="term" value="P:response to reactive oxygen species"/>
    <property type="evidence" value="ECO:0007669"/>
    <property type="project" value="TreeGrafter"/>
</dbReference>
<comment type="similarity">
    <text evidence="6">Belongs to the peroxidase family.</text>
</comment>
<feature type="chain" id="PRO_5006985814" description="Peroxidase" evidence="7">
    <location>
        <begin position="25"/>
        <end position="480"/>
    </location>
</feature>
<keyword evidence="5" id="KW-0408">Iron</keyword>
<reference evidence="10" key="1">
    <citation type="journal article" date="2014" name="Proc. Natl. Acad. Sci. U.S.A.">
        <title>Extensive sampling of basidiomycete genomes demonstrates inadequacy of the white-rot/brown-rot paradigm for wood decay fungi.</title>
        <authorList>
            <person name="Riley R."/>
            <person name="Salamov A.A."/>
            <person name="Brown D.W."/>
            <person name="Nagy L.G."/>
            <person name="Floudas D."/>
            <person name="Held B.W."/>
            <person name="Levasseur A."/>
            <person name="Lombard V."/>
            <person name="Morin E."/>
            <person name="Otillar R."/>
            <person name="Lindquist E.A."/>
            <person name="Sun H."/>
            <person name="LaButti K.M."/>
            <person name="Schmutz J."/>
            <person name="Jabbour D."/>
            <person name="Luo H."/>
            <person name="Baker S.E."/>
            <person name="Pisabarro A.G."/>
            <person name="Walton J.D."/>
            <person name="Blanchette R.A."/>
            <person name="Henrissat B."/>
            <person name="Martin F."/>
            <person name="Cullen D."/>
            <person name="Hibbett D.S."/>
            <person name="Grigoriev I.V."/>
        </authorList>
    </citation>
    <scope>NUCLEOTIDE SEQUENCE [LARGE SCALE GENOMIC DNA]</scope>
    <source>
        <strain evidence="10">CBS 339.88</strain>
    </source>
</reference>
<feature type="signal peptide" evidence="7">
    <location>
        <begin position="1"/>
        <end position="24"/>
    </location>
</feature>
<protein>
    <recommendedName>
        <fullName evidence="7">Peroxidase</fullName>
        <ecNumber evidence="7">1.11.1.-</ecNumber>
    </recommendedName>
</protein>
<dbReference type="EMBL" id="KL142376">
    <property type="protein sequence ID" value="KDR77715.1"/>
    <property type="molecule type" value="Genomic_DNA"/>
</dbReference>